<dbReference type="EMBL" id="MLAK01000691">
    <property type="protein sequence ID" value="OHT07632.1"/>
    <property type="molecule type" value="Genomic_DNA"/>
</dbReference>
<evidence type="ECO:0000313" key="3">
    <source>
        <dbReference type="EMBL" id="OHT07632.1"/>
    </source>
</evidence>
<accession>A0A1J4K9P4</accession>
<dbReference type="AlphaFoldDB" id="A0A1J4K9P4"/>
<protein>
    <submittedName>
        <fullName evidence="3">Uncharacterized protein</fullName>
    </submittedName>
</protein>
<sequence length="676" mass="78570">MLTKSRNNSRANPSTDEASLQLIVDDLLCGRAPSSVDKKIHPLLVSYLQKAKNNAIQRKKKSLELKINRIISQLTLSSPITPRTKKTPKLFTSLNSQMISKAPPSMKDYSEYNEEIDRIVSGETKFEDIEISYYYVVRRNLAQRRDEAAKQKDYKRAKVFHDVYVKFHDYLRKKAFEEMKNDKKYTVKDDEYIETLKRKYSEAVKKKEHLVKQIEKEDEKNKNIDIKNLTMAKTVFNLQLDEIKEERKEILDCKDFKPSRHVIYLRDNEERYSKAHMYEEAELEMKKAIELEKIERETFIKMRLHDLRGKKHEIEEQKKKQLEILDDKSKYKHEKLHRKQIKLMAEINDEIKSFAHKIEEIGEEVPDEFEIMYYTAKSYRSGRTSRTSRSRSTRSRLSVRTGVFDASYNDTGSVQSIPTVASIDPNIKISVSMVSLKSQASNSQNSSENASISMSKEASVHSSNMPHVGTPSARSISNLQLKAVNKNTNVGNDDKSSKNDEYEFVFEEESDHAPKPIIITPKNSDDEDEINNTPPLDAHQKKKENEEEEDVTEEEDDDASSKQSVFLSDSLNDSDEDEEIVKKTRHSLSYKRFLTPEKVVERTPRQKLCYEKFLYTPKQPSESSDGTETILTDDKDSYYTPSVIIFSSSDGYPNDDTESFIVEEEEEEEHQYEDDK</sequence>
<gene>
    <name evidence="3" type="ORF">TRFO_24127</name>
</gene>
<feature type="region of interest" description="Disordered" evidence="2">
    <location>
        <begin position="506"/>
        <end position="586"/>
    </location>
</feature>
<proteinExistence type="predicted"/>
<dbReference type="Proteomes" id="UP000179807">
    <property type="component" value="Unassembled WGS sequence"/>
</dbReference>
<evidence type="ECO:0000256" key="2">
    <source>
        <dbReference type="SAM" id="MobiDB-lite"/>
    </source>
</evidence>
<keyword evidence="1" id="KW-0175">Coiled coil</keyword>
<reference evidence="3" key="1">
    <citation type="submission" date="2016-10" db="EMBL/GenBank/DDBJ databases">
        <authorList>
            <person name="Benchimol M."/>
            <person name="Almeida L.G."/>
            <person name="Vasconcelos A.T."/>
            <person name="Perreira-Neves A."/>
            <person name="Rosa I.A."/>
            <person name="Tasca T."/>
            <person name="Bogo M.R."/>
            <person name="de Souza W."/>
        </authorList>
    </citation>
    <scope>NUCLEOTIDE SEQUENCE [LARGE SCALE GENOMIC DNA]</scope>
    <source>
        <strain evidence="3">K</strain>
    </source>
</reference>
<feature type="compositionally biased region" description="Low complexity" evidence="2">
    <location>
        <begin position="440"/>
        <end position="457"/>
    </location>
</feature>
<name>A0A1J4K9P4_9EUKA</name>
<evidence type="ECO:0000313" key="4">
    <source>
        <dbReference type="Proteomes" id="UP000179807"/>
    </source>
</evidence>
<dbReference type="GeneID" id="94838279"/>
<dbReference type="RefSeq" id="XP_068360768.1">
    <property type="nucleotide sequence ID" value="XM_068503575.1"/>
</dbReference>
<evidence type="ECO:0000256" key="1">
    <source>
        <dbReference type="SAM" id="Coils"/>
    </source>
</evidence>
<organism evidence="3 4">
    <name type="scientific">Tritrichomonas foetus</name>
    <dbReference type="NCBI Taxonomy" id="1144522"/>
    <lineage>
        <taxon>Eukaryota</taxon>
        <taxon>Metamonada</taxon>
        <taxon>Parabasalia</taxon>
        <taxon>Tritrichomonadida</taxon>
        <taxon>Tritrichomonadidae</taxon>
        <taxon>Tritrichomonas</taxon>
    </lineage>
</organism>
<feature type="region of interest" description="Disordered" evidence="2">
    <location>
        <begin position="440"/>
        <end position="472"/>
    </location>
</feature>
<feature type="coiled-coil region" evidence="1">
    <location>
        <begin position="193"/>
        <end position="220"/>
    </location>
</feature>
<feature type="compositionally biased region" description="Acidic residues" evidence="2">
    <location>
        <begin position="546"/>
        <end position="558"/>
    </location>
</feature>
<keyword evidence="4" id="KW-1185">Reference proteome</keyword>
<comment type="caution">
    <text evidence="3">The sequence shown here is derived from an EMBL/GenBank/DDBJ whole genome shotgun (WGS) entry which is preliminary data.</text>
</comment>
<dbReference type="VEuPathDB" id="TrichDB:TRFO_24127"/>